<dbReference type="InterPro" id="IPR029063">
    <property type="entry name" value="SAM-dependent_MTases_sf"/>
</dbReference>
<feature type="region of interest" description="Disordered" evidence="1">
    <location>
        <begin position="31"/>
        <end position="54"/>
    </location>
</feature>
<feature type="compositionally biased region" description="Polar residues" evidence="1">
    <location>
        <begin position="31"/>
        <end position="40"/>
    </location>
</feature>
<dbReference type="Gene3D" id="3.40.50.12760">
    <property type="match status" value="1"/>
</dbReference>
<protein>
    <submittedName>
        <fullName evidence="3">Predicted protein</fullName>
    </submittedName>
</protein>
<gene>
    <name evidence="3" type="ORF">LACBIDRAFT_314840</name>
</gene>
<dbReference type="InterPro" id="IPR002877">
    <property type="entry name" value="RNA_MeTrfase_FtsJ_dom"/>
</dbReference>
<evidence type="ECO:0000313" key="4">
    <source>
        <dbReference type="Proteomes" id="UP000001194"/>
    </source>
</evidence>
<proteinExistence type="predicted"/>
<dbReference type="KEGG" id="lbc:LACBIDRAFT_314840"/>
<dbReference type="Pfam" id="PF01728">
    <property type="entry name" value="FtsJ"/>
    <property type="match status" value="1"/>
</dbReference>
<sequence>MTHACTYDNTESEPSCVTLFFKLRGQKRRSSSVLPLTETTAGAPHLNGCGKKKNRKMAVGRQRVLINYNHLNSNQPTYQLLSINSMADSPTTHSSYDGRRQLKPSHLQLQLIERGAQELADLMKLKQQGWDDEHLDKHFEQQRNQAQNPGHELKISWYRKMTEIMNEIDGKTNCIPFSGDLHFLDLGCSPGGFSAYVLTKNYRARGLGISLEEEKGGHRYLLQSKRHELISANLTYFQLGPTPILDTDKLQPLPNSFGSEIFDLCILDAHQLRWQKDGENWDGWRLAISQIILALMGIKRGGTLIMKLSRPDHLYSARILWMLDQVSTELQTCKPLTMHRKRGSFYAVALGVGLGKAGHDLPSFVHAFQKLWVELTFGGEDGRGRWMTEEDLDFLILEEELALSFADRLIQLGRPVWSIQAQALAKLVDNSKRKKASI</sequence>
<dbReference type="RefSeq" id="XP_001889300.1">
    <property type="nucleotide sequence ID" value="XM_001889265.1"/>
</dbReference>
<dbReference type="GeneID" id="6084904"/>
<reference evidence="3 4" key="1">
    <citation type="journal article" date="2008" name="Nature">
        <title>The genome of Laccaria bicolor provides insights into mycorrhizal symbiosis.</title>
        <authorList>
            <person name="Martin F."/>
            <person name="Aerts A."/>
            <person name="Ahren D."/>
            <person name="Brun A."/>
            <person name="Danchin E.G.J."/>
            <person name="Duchaussoy F."/>
            <person name="Gibon J."/>
            <person name="Kohler A."/>
            <person name="Lindquist E."/>
            <person name="Pereda V."/>
            <person name="Salamov A."/>
            <person name="Shapiro H.J."/>
            <person name="Wuyts J."/>
            <person name="Blaudez D."/>
            <person name="Buee M."/>
            <person name="Brokstein P."/>
            <person name="Canbaeck B."/>
            <person name="Cohen D."/>
            <person name="Courty P.E."/>
            <person name="Coutinho P.M."/>
            <person name="Delaruelle C."/>
            <person name="Detter J.C."/>
            <person name="Deveau A."/>
            <person name="DiFazio S."/>
            <person name="Duplessis S."/>
            <person name="Fraissinet-Tachet L."/>
            <person name="Lucic E."/>
            <person name="Frey-Klett P."/>
            <person name="Fourrey C."/>
            <person name="Feussner I."/>
            <person name="Gay G."/>
            <person name="Grimwood J."/>
            <person name="Hoegger P.J."/>
            <person name="Jain P."/>
            <person name="Kilaru S."/>
            <person name="Labbe J."/>
            <person name="Lin Y.C."/>
            <person name="Legue V."/>
            <person name="Le Tacon F."/>
            <person name="Marmeisse R."/>
            <person name="Melayah D."/>
            <person name="Montanini B."/>
            <person name="Muratet M."/>
            <person name="Nehls U."/>
            <person name="Niculita-Hirzel H."/>
            <person name="Oudot-Le Secq M.P."/>
            <person name="Peter M."/>
            <person name="Quesneville H."/>
            <person name="Rajashekar B."/>
            <person name="Reich M."/>
            <person name="Rouhier N."/>
            <person name="Schmutz J."/>
            <person name="Yin T."/>
            <person name="Chalot M."/>
            <person name="Henrissat B."/>
            <person name="Kuees U."/>
            <person name="Lucas S."/>
            <person name="Van de Peer Y."/>
            <person name="Podila G.K."/>
            <person name="Polle A."/>
            <person name="Pukkila P.J."/>
            <person name="Richardson P.M."/>
            <person name="Rouze P."/>
            <person name="Sanders I.R."/>
            <person name="Stajich J.E."/>
            <person name="Tunlid A."/>
            <person name="Tuskan G."/>
            <person name="Grigoriev I.V."/>
        </authorList>
    </citation>
    <scope>NUCLEOTIDE SEQUENCE [LARGE SCALE GENOMIC DNA]</scope>
    <source>
        <strain evidence="4">S238N-H82 / ATCC MYA-4686</strain>
    </source>
</reference>
<dbReference type="EMBL" id="DS547154">
    <property type="protein sequence ID" value="EDR00094.1"/>
    <property type="molecule type" value="Genomic_DNA"/>
</dbReference>
<evidence type="ECO:0000256" key="1">
    <source>
        <dbReference type="SAM" id="MobiDB-lite"/>
    </source>
</evidence>
<dbReference type="OrthoDB" id="417125at2759"/>
<dbReference type="HOGENOM" id="CLU_043071_1_0_1"/>
<dbReference type="AlphaFoldDB" id="B0DZC2"/>
<dbReference type="Proteomes" id="UP000001194">
    <property type="component" value="Unassembled WGS sequence"/>
</dbReference>
<accession>B0DZC2</accession>
<dbReference type="SUPFAM" id="SSF53335">
    <property type="entry name" value="S-adenosyl-L-methionine-dependent methyltransferases"/>
    <property type="match status" value="1"/>
</dbReference>
<dbReference type="InParanoid" id="B0DZC2"/>
<organism evidence="4">
    <name type="scientific">Laccaria bicolor (strain S238N-H82 / ATCC MYA-4686)</name>
    <name type="common">Bicoloured deceiver</name>
    <name type="synonym">Laccaria laccata var. bicolor</name>
    <dbReference type="NCBI Taxonomy" id="486041"/>
    <lineage>
        <taxon>Eukaryota</taxon>
        <taxon>Fungi</taxon>
        <taxon>Dikarya</taxon>
        <taxon>Basidiomycota</taxon>
        <taxon>Agaricomycotina</taxon>
        <taxon>Agaricomycetes</taxon>
        <taxon>Agaricomycetidae</taxon>
        <taxon>Agaricales</taxon>
        <taxon>Agaricineae</taxon>
        <taxon>Hydnangiaceae</taxon>
        <taxon>Laccaria</taxon>
    </lineage>
</organism>
<keyword evidence="4" id="KW-1185">Reference proteome</keyword>
<name>B0DZC2_LACBS</name>
<evidence type="ECO:0000259" key="2">
    <source>
        <dbReference type="Pfam" id="PF01728"/>
    </source>
</evidence>
<dbReference type="STRING" id="486041.B0DZC2"/>
<evidence type="ECO:0000313" key="3">
    <source>
        <dbReference type="EMBL" id="EDR00094.1"/>
    </source>
</evidence>
<dbReference type="GO" id="GO:0032259">
    <property type="term" value="P:methylation"/>
    <property type="evidence" value="ECO:0007669"/>
    <property type="project" value="InterPro"/>
</dbReference>
<dbReference type="GO" id="GO:0008168">
    <property type="term" value="F:methyltransferase activity"/>
    <property type="evidence" value="ECO:0007669"/>
    <property type="project" value="InterPro"/>
</dbReference>
<feature type="domain" description="Ribosomal RNA methyltransferase FtsJ" evidence="2">
    <location>
        <begin position="167"/>
        <end position="350"/>
    </location>
</feature>